<name>A0ACD1IUL4_9EURO</name>
<reference evidence="1" key="1">
    <citation type="submission" date="2018-02" db="EMBL/GenBank/DDBJ databases">
        <title>The genomes of Aspergillus section Nigri reveals drivers in fungal speciation.</title>
        <authorList>
            <consortium name="DOE Joint Genome Institute"/>
            <person name="Vesth T.C."/>
            <person name="Nybo J."/>
            <person name="Theobald S."/>
            <person name="Brandl J."/>
            <person name="Frisvad J.C."/>
            <person name="Nielsen K.F."/>
            <person name="Lyhne E.K."/>
            <person name="Kogle M.E."/>
            <person name="Kuo A."/>
            <person name="Riley R."/>
            <person name="Clum A."/>
            <person name="Nolan M."/>
            <person name="Lipzen A."/>
            <person name="Salamov A."/>
            <person name="Henrissat B."/>
            <person name="Wiebenga A."/>
            <person name="De vries R.P."/>
            <person name="Grigoriev I.V."/>
            <person name="Mortensen U.H."/>
            <person name="Andersen M.R."/>
            <person name="Baker S.E."/>
        </authorList>
    </citation>
    <scope>NUCLEOTIDE SEQUENCE</scope>
    <source>
        <strain evidence="1">CBS 115574</strain>
    </source>
</reference>
<keyword evidence="2" id="KW-1185">Reference proteome</keyword>
<protein>
    <submittedName>
        <fullName evidence="1">Uncharacterized protein</fullName>
    </submittedName>
</protein>
<accession>A0ACD1IUL4</accession>
<gene>
    <name evidence="1" type="ORF">BO79DRAFT_2423</name>
</gene>
<organism evidence="1 2">
    <name type="scientific">Aspergillus costaricaensis CBS 115574</name>
    <dbReference type="NCBI Taxonomy" id="1448317"/>
    <lineage>
        <taxon>Eukaryota</taxon>
        <taxon>Fungi</taxon>
        <taxon>Dikarya</taxon>
        <taxon>Ascomycota</taxon>
        <taxon>Pezizomycotina</taxon>
        <taxon>Eurotiomycetes</taxon>
        <taxon>Eurotiomycetidae</taxon>
        <taxon>Eurotiales</taxon>
        <taxon>Aspergillaceae</taxon>
        <taxon>Aspergillus</taxon>
        <taxon>Aspergillus subgen. Circumdati</taxon>
    </lineage>
</organism>
<sequence>MSSRPRPSQPVVPPLSGRGRSLSACESFNYSYSTTILPSFESLFYYLLLTYCTYLVADLTDWLSHCCLLFVSVL</sequence>
<dbReference type="Proteomes" id="UP000249748">
    <property type="component" value="Unassembled WGS sequence"/>
</dbReference>
<evidence type="ECO:0000313" key="1">
    <source>
        <dbReference type="EMBL" id="RAK94314.1"/>
    </source>
</evidence>
<proteinExistence type="predicted"/>
<evidence type="ECO:0000313" key="2">
    <source>
        <dbReference type="Proteomes" id="UP000249748"/>
    </source>
</evidence>
<dbReference type="EMBL" id="KZ824535">
    <property type="protein sequence ID" value="RAK94314.1"/>
    <property type="molecule type" value="Genomic_DNA"/>
</dbReference>